<feature type="region of interest" description="Disordered" evidence="4">
    <location>
        <begin position="122"/>
        <end position="334"/>
    </location>
</feature>
<dbReference type="EMBL" id="BTSX01000001">
    <property type="protein sequence ID" value="GMS81364.1"/>
    <property type="molecule type" value="Genomic_DNA"/>
</dbReference>
<feature type="region of interest" description="Disordered" evidence="4">
    <location>
        <begin position="700"/>
        <end position="793"/>
    </location>
</feature>
<dbReference type="SMART" id="SM01014">
    <property type="entry name" value="ARID"/>
    <property type="match status" value="1"/>
</dbReference>
<evidence type="ECO:0000256" key="3">
    <source>
        <dbReference type="ARBA" id="ARBA00023242"/>
    </source>
</evidence>
<feature type="compositionally biased region" description="Basic and acidic residues" evidence="4">
    <location>
        <begin position="1048"/>
        <end position="1069"/>
    </location>
</feature>
<keyword evidence="2" id="KW-0804">Transcription</keyword>
<protein>
    <recommendedName>
        <fullName evidence="5">ARID domain-containing protein</fullName>
    </recommendedName>
</protein>
<feature type="non-terminal residue" evidence="6">
    <location>
        <position position="1"/>
    </location>
</feature>
<feature type="compositionally biased region" description="Basic and acidic residues" evidence="4">
    <location>
        <begin position="197"/>
        <end position="213"/>
    </location>
</feature>
<dbReference type="Proteomes" id="UP001432027">
    <property type="component" value="Unassembled WGS sequence"/>
</dbReference>
<organism evidence="6 7">
    <name type="scientific">Pristionchus entomophagus</name>
    <dbReference type="NCBI Taxonomy" id="358040"/>
    <lineage>
        <taxon>Eukaryota</taxon>
        <taxon>Metazoa</taxon>
        <taxon>Ecdysozoa</taxon>
        <taxon>Nematoda</taxon>
        <taxon>Chromadorea</taxon>
        <taxon>Rhabditida</taxon>
        <taxon>Rhabditina</taxon>
        <taxon>Diplogasteromorpha</taxon>
        <taxon>Diplogasteroidea</taxon>
        <taxon>Neodiplogasteridae</taxon>
        <taxon>Pristionchus</taxon>
    </lineage>
</organism>
<keyword evidence="7" id="KW-1185">Reference proteome</keyword>
<dbReference type="CDD" id="cd16100">
    <property type="entry name" value="ARID"/>
    <property type="match status" value="1"/>
</dbReference>
<feature type="compositionally biased region" description="Basic and acidic residues" evidence="4">
    <location>
        <begin position="470"/>
        <end position="560"/>
    </location>
</feature>
<dbReference type="InterPro" id="IPR051232">
    <property type="entry name" value="ARID/SWI1_ChromRemod"/>
</dbReference>
<dbReference type="PANTHER" id="PTHR13964">
    <property type="entry name" value="RBP-RELATED"/>
    <property type="match status" value="1"/>
</dbReference>
<gene>
    <name evidence="6" type="ORF">PENTCL1PPCAC_3539</name>
</gene>
<dbReference type="InterPro" id="IPR036431">
    <property type="entry name" value="ARID_dom_sf"/>
</dbReference>
<dbReference type="InterPro" id="IPR001606">
    <property type="entry name" value="ARID_dom"/>
</dbReference>
<dbReference type="PROSITE" id="PS51011">
    <property type="entry name" value="ARID"/>
    <property type="match status" value="1"/>
</dbReference>
<dbReference type="SUPFAM" id="SSF46774">
    <property type="entry name" value="ARID-like"/>
    <property type="match status" value="1"/>
</dbReference>
<reference evidence="6" key="1">
    <citation type="submission" date="2023-10" db="EMBL/GenBank/DDBJ databases">
        <title>Genome assembly of Pristionchus species.</title>
        <authorList>
            <person name="Yoshida K."/>
            <person name="Sommer R.J."/>
        </authorList>
    </citation>
    <scope>NUCLEOTIDE SEQUENCE</scope>
    <source>
        <strain evidence="6">RS0144</strain>
    </source>
</reference>
<dbReference type="CDD" id="cd20389">
    <property type="entry name" value="Tudor_ARID4_rpt1"/>
    <property type="match status" value="1"/>
</dbReference>
<dbReference type="PANTHER" id="PTHR13964:SF27">
    <property type="entry name" value="HAT-TRICK, ISOFORM D"/>
    <property type="match status" value="1"/>
</dbReference>
<feature type="compositionally biased region" description="Polar residues" evidence="4">
    <location>
        <begin position="747"/>
        <end position="776"/>
    </location>
</feature>
<dbReference type="Gene3D" id="2.30.30.140">
    <property type="match status" value="2"/>
</dbReference>
<feature type="compositionally biased region" description="Basic and acidic residues" evidence="4">
    <location>
        <begin position="732"/>
        <end position="744"/>
    </location>
</feature>
<evidence type="ECO:0000256" key="1">
    <source>
        <dbReference type="ARBA" id="ARBA00023015"/>
    </source>
</evidence>
<proteinExistence type="predicted"/>
<feature type="compositionally biased region" description="Basic and acidic residues" evidence="4">
    <location>
        <begin position="705"/>
        <end position="723"/>
    </location>
</feature>
<evidence type="ECO:0000256" key="2">
    <source>
        <dbReference type="ARBA" id="ARBA00023163"/>
    </source>
</evidence>
<dbReference type="GO" id="GO:0005634">
    <property type="term" value="C:nucleus"/>
    <property type="evidence" value="ECO:0007669"/>
    <property type="project" value="TreeGrafter"/>
</dbReference>
<feature type="region of interest" description="Disordered" evidence="4">
    <location>
        <begin position="1033"/>
        <end position="1075"/>
    </location>
</feature>
<dbReference type="GO" id="GO:0000976">
    <property type="term" value="F:transcription cis-regulatory region binding"/>
    <property type="evidence" value="ECO:0007669"/>
    <property type="project" value="TreeGrafter"/>
</dbReference>
<evidence type="ECO:0000313" key="6">
    <source>
        <dbReference type="EMBL" id="GMS81364.1"/>
    </source>
</evidence>
<feature type="compositionally biased region" description="Low complexity" evidence="4">
    <location>
        <begin position="176"/>
        <end position="186"/>
    </location>
</feature>
<name>A0AAV5SET8_9BILA</name>
<dbReference type="Gene3D" id="1.10.150.60">
    <property type="entry name" value="ARID DNA-binding domain"/>
    <property type="match status" value="1"/>
</dbReference>
<dbReference type="GO" id="GO:0006357">
    <property type="term" value="P:regulation of transcription by RNA polymerase II"/>
    <property type="evidence" value="ECO:0007669"/>
    <property type="project" value="TreeGrafter"/>
</dbReference>
<sequence>FQSDDPPFLCLGTEVSAKFKGAFCEAKVKKLVKSIRCKVNLGSEFGTIVVEDKEIKGGPIVINGVVDVMHNKHLRSGTIQHIKDCSQYTVVFNDGDERNLRRSQVCLKSGRHFEPEVSLDSLPLYNPEHFSNPVVHGNKKRNRQMSVERTPRKRKAKDDEEEEEDDSEKRKKRRAAASVAVAAMADQGESETEEEKEERADSGGEEKEKSEKKKQVKTPEASPAKKRKEEKEAAEKASPSKKEKKEKDEDKKKKEKEDKKKDTKDEVKRKDKKEKDEEKKKEKKVKEKEHEKEEKKSRAEEKEKGKDASPRKEREREKPESSSTLKDRGQVEEEVKKPGVAVAVAVHKDSGTIYYPAVTASQEAYRRYATPGSLKSVSDAQIIVKSFCSDAYVRVNIANVVLFESFDISEFFKEKMGNKSKAAIGLATTWNQKKKLPKEWTLAQIYGDEEIKRMEKDKLKRIREEEKRKEKEEEKKKEEERKRKEEEKKQEEEERKKKDEEERKKKEKEEERKEKEREKERKDREREKEKEKEKEKERKEKEREKEKEKEKEKKAKKLVEPESSESESESSEDEEADNQERDVFTAQLYKFHEERNTPINKAPVWGGKDLDLHNLYRYVIKYGGAKKCTESALWKKILIKLKLEGTGAQPVNVRKAYHRYLDDFHSTYSHLGWSLSDLATKIVSGGRSAKKVIDYGFRKKRRERKDKGQTKQGDKDESIRSEETAENDEDRDEKVKKEEEESIRPTDVSSNETNSRRSLSRITNSESPMPSTSTITAAKRGKRGKGSKEESVVRTMSECTEPAIAPVGGEDALSTVSSSAAGPLHLFPPSSASSPIHGGVGGLEGTSWAHAEVNTKNDNFLPANLLSHFYQGMSVRALHCGQWYAARVVTVSQHTVKAVTEAIDRATGGIVKREPGESYGFTSLDDLREMSKKVRCLVHYLGWNSRYDEHMRLPQIRISPKDDEASMKMFRSRLNEDLLGWVARWSRTREGMTALCGPLLDAASPRDASTAMGGMGGYRPRRVSFSQYEQLSNCATSPMGGAASPSMSERERRERRSEETGEKMKSEEREEKEEE</sequence>
<evidence type="ECO:0000256" key="4">
    <source>
        <dbReference type="SAM" id="MobiDB-lite"/>
    </source>
</evidence>
<keyword evidence="3" id="KW-0539">Nucleus</keyword>
<dbReference type="InterPro" id="IPR016197">
    <property type="entry name" value="Chromo-like_dom_sf"/>
</dbReference>
<dbReference type="Pfam" id="PF01388">
    <property type="entry name" value="ARID"/>
    <property type="match status" value="1"/>
</dbReference>
<feature type="domain" description="ARID" evidence="5">
    <location>
        <begin position="578"/>
        <end position="669"/>
    </location>
</feature>
<comment type="caution">
    <text evidence="6">The sequence shown here is derived from an EMBL/GenBank/DDBJ whole genome shotgun (WGS) entry which is preliminary data.</text>
</comment>
<evidence type="ECO:0000313" key="7">
    <source>
        <dbReference type="Proteomes" id="UP001432027"/>
    </source>
</evidence>
<evidence type="ECO:0000259" key="5">
    <source>
        <dbReference type="PROSITE" id="PS51011"/>
    </source>
</evidence>
<feature type="compositionally biased region" description="Acidic residues" evidence="4">
    <location>
        <begin position="562"/>
        <end position="577"/>
    </location>
</feature>
<dbReference type="CDD" id="cd20390">
    <property type="entry name" value="Tudor_ARID4_rpt2"/>
    <property type="match status" value="1"/>
</dbReference>
<feature type="non-terminal residue" evidence="6">
    <location>
        <position position="1075"/>
    </location>
</feature>
<feature type="compositionally biased region" description="Basic and acidic residues" evidence="4">
    <location>
        <begin position="227"/>
        <end position="334"/>
    </location>
</feature>
<dbReference type="SUPFAM" id="SSF54160">
    <property type="entry name" value="Chromo domain-like"/>
    <property type="match status" value="1"/>
</dbReference>
<dbReference type="AlphaFoldDB" id="A0AAV5SET8"/>
<keyword evidence="1" id="KW-0805">Transcription regulation</keyword>
<dbReference type="SMART" id="SM00501">
    <property type="entry name" value="BRIGHT"/>
    <property type="match status" value="1"/>
</dbReference>
<accession>A0AAV5SET8</accession>
<feature type="region of interest" description="Disordered" evidence="4">
    <location>
        <begin position="470"/>
        <end position="581"/>
    </location>
</feature>